<keyword evidence="6 7" id="KW-0472">Membrane</keyword>
<feature type="transmembrane region" description="Helical" evidence="7">
    <location>
        <begin position="213"/>
        <end position="232"/>
    </location>
</feature>
<protein>
    <recommendedName>
        <fullName evidence="10">Sulfate exporter family transporter</fullName>
    </recommendedName>
</protein>
<feature type="transmembrane region" description="Helical" evidence="7">
    <location>
        <begin position="252"/>
        <end position="273"/>
    </location>
</feature>
<dbReference type="RefSeq" id="WP_063178312.1">
    <property type="nucleotide sequence ID" value="NZ_CP121215.1"/>
</dbReference>
<dbReference type="Proteomes" id="UP000076563">
    <property type="component" value="Unassembled WGS sequence"/>
</dbReference>
<dbReference type="EMBL" id="LQRA01000035">
    <property type="protein sequence ID" value="KZE82513.1"/>
    <property type="molecule type" value="Genomic_DNA"/>
</dbReference>
<accession>A0A163ZVQ9</accession>
<dbReference type="PANTHER" id="PTHR30106">
    <property type="entry name" value="INNER MEMBRANE PROTEIN YEIH-RELATED"/>
    <property type="match status" value="1"/>
</dbReference>
<name>A0A163ZVQ9_9BACL</name>
<feature type="transmembrane region" description="Helical" evidence="7">
    <location>
        <begin position="279"/>
        <end position="299"/>
    </location>
</feature>
<keyword evidence="3" id="KW-1003">Cell membrane</keyword>
<proteinExistence type="inferred from homology"/>
<keyword evidence="9" id="KW-1185">Reference proteome</keyword>
<evidence type="ECO:0000313" key="9">
    <source>
        <dbReference type="Proteomes" id="UP000076563"/>
    </source>
</evidence>
<evidence type="ECO:0000256" key="3">
    <source>
        <dbReference type="ARBA" id="ARBA00022475"/>
    </source>
</evidence>
<feature type="transmembrane region" description="Helical" evidence="7">
    <location>
        <begin position="180"/>
        <end position="201"/>
    </location>
</feature>
<feature type="transmembrane region" description="Helical" evidence="7">
    <location>
        <begin position="89"/>
        <end position="108"/>
    </location>
</feature>
<dbReference type="STRING" id="1007103.GCA_000213315_04618"/>
<gene>
    <name evidence="8" type="ORF">AV654_08410</name>
</gene>
<sequence>MNGLKSLGPGLALTGVIAAVSYGLGLLFPLIGGSVFGIIIGILVNNLWRKPQHTWQGIRFCSKKVLQWAIILLGCRLSLSEVWKTGTETFAVMIVTLLLSFAAAYGFGRLLRIPLRMATLIGAGTGICGGSAIAAISPVIEAEEAEIAYSISTIFLFNIVAVLVFPALGHALGLSDAGFGLWAGTAVNDTSSVVAAGYAFSTAAGDYATIVKLTRTTMIVPIAIIMAVVVGWSKKREAATASEGGSFSVKQVFPWFILWFLAASMLYTLGLFGEQLLHWIHLAAQFMIVMALTAVGLSADFRQMTATGVRPMILGLIVWLVVSVTGYAVGTLTGQM</sequence>
<reference evidence="9" key="1">
    <citation type="submission" date="2016-01" db="EMBL/GenBank/DDBJ databases">
        <title>Draft genome of Chromobacterium sp. F49.</title>
        <authorList>
            <person name="Hong K.W."/>
        </authorList>
    </citation>
    <scope>NUCLEOTIDE SEQUENCE [LARGE SCALE GENOMIC DNA]</scope>
    <source>
        <strain evidence="9">M63</strain>
    </source>
</reference>
<evidence type="ECO:0000256" key="7">
    <source>
        <dbReference type="SAM" id="Phobius"/>
    </source>
</evidence>
<dbReference type="InterPro" id="IPR018383">
    <property type="entry name" value="UPF0324_pro"/>
</dbReference>
<dbReference type="PANTHER" id="PTHR30106:SF1">
    <property type="entry name" value="UPF0324 MEMBRANE PROTEIN FN0533"/>
    <property type="match status" value="1"/>
</dbReference>
<keyword evidence="5 7" id="KW-1133">Transmembrane helix</keyword>
<feature type="transmembrane region" description="Helical" evidence="7">
    <location>
        <begin position="120"/>
        <end position="141"/>
    </location>
</feature>
<feature type="transmembrane region" description="Helical" evidence="7">
    <location>
        <begin position="147"/>
        <end position="168"/>
    </location>
</feature>
<dbReference type="OrthoDB" id="9811391at2"/>
<comment type="caution">
    <text evidence="8">The sequence shown here is derived from an EMBL/GenBank/DDBJ whole genome shotgun (WGS) entry which is preliminary data.</text>
</comment>
<dbReference type="Pfam" id="PF03601">
    <property type="entry name" value="Cons_hypoth698"/>
    <property type="match status" value="1"/>
</dbReference>
<evidence type="ECO:0000313" key="8">
    <source>
        <dbReference type="EMBL" id="KZE82513.1"/>
    </source>
</evidence>
<evidence type="ECO:0000256" key="2">
    <source>
        <dbReference type="ARBA" id="ARBA00007977"/>
    </source>
</evidence>
<evidence type="ECO:0000256" key="5">
    <source>
        <dbReference type="ARBA" id="ARBA00022989"/>
    </source>
</evidence>
<comment type="similarity">
    <text evidence="2">Belongs to the UPF0324 family.</text>
</comment>
<evidence type="ECO:0000256" key="4">
    <source>
        <dbReference type="ARBA" id="ARBA00022692"/>
    </source>
</evidence>
<feature type="transmembrane region" description="Helical" evidence="7">
    <location>
        <begin position="65"/>
        <end position="83"/>
    </location>
</feature>
<evidence type="ECO:0008006" key="10">
    <source>
        <dbReference type="Google" id="ProtNLM"/>
    </source>
</evidence>
<comment type="subcellular location">
    <subcellularLocation>
        <location evidence="1">Cell membrane</location>
        <topology evidence="1">Multi-pass membrane protein</topology>
    </subcellularLocation>
</comment>
<keyword evidence="4 7" id="KW-0812">Transmembrane</keyword>
<feature type="transmembrane region" description="Helical" evidence="7">
    <location>
        <begin position="311"/>
        <end position="330"/>
    </location>
</feature>
<organism evidence="8 9">
    <name type="scientific">Paenibacillus elgii</name>
    <dbReference type="NCBI Taxonomy" id="189691"/>
    <lineage>
        <taxon>Bacteria</taxon>
        <taxon>Bacillati</taxon>
        <taxon>Bacillota</taxon>
        <taxon>Bacilli</taxon>
        <taxon>Bacillales</taxon>
        <taxon>Paenibacillaceae</taxon>
        <taxon>Paenibacillus</taxon>
    </lineage>
</organism>
<evidence type="ECO:0000256" key="6">
    <source>
        <dbReference type="ARBA" id="ARBA00023136"/>
    </source>
</evidence>
<feature type="transmembrane region" description="Helical" evidence="7">
    <location>
        <begin position="20"/>
        <end position="44"/>
    </location>
</feature>
<dbReference type="AlphaFoldDB" id="A0A163ZVQ9"/>
<dbReference type="GO" id="GO:0005886">
    <property type="term" value="C:plasma membrane"/>
    <property type="evidence" value="ECO:0007669"/>
    <property type="project" value="UniProtKB-SubCell"/>
</dbReference>
<dbReference type="eggNOG" id="COG2855">
    <property type="taxonomic scope" value="Bacteria"/>
</dbReference>
<evidence type="ECO:0000256" key="1">
    <source>
        <dbReference type="ARBA" id="ARBA00004651"/>
    </source>
</evidence>